<organism evidence="2 3">
    <name type="scientific">Catellatospora chokoriensis</name>
    <dbReference type="NCBI Taxonomy" id="310353"/>
    <lineage>
        <taxon>Bacteria</taxon>
        <taxon>Bacillati</taxon>
        <taxon>Actinomycetota</taxon>
        <taxon>Actinomycetes</taxon>
        <taxon>Micromonosporales</taxon>
        <taxon>Micromonosporaceae</taxon>
        <taxon>Catellatospora</taxon>
    </lineage>
</organism>
<evidence type="ECO:0000256" key="1">
    <source>
        <dbReference type="SAM" id="Phobius"/>
    </source>
</evidence>
<dbReference type="Proteomes" id="UP000619293">
    <property type="component" value="Unassembled WGS sequence"/>
</dbReference>
<keyword evidence="1" id="KW-0812">Transmembrane</keyword>
<proteinExistence type="predicted"/>
<sequence>MQTAMWLLALVVGAPLLALGLERTQAIFGGWSDWPEWWARDMWALAVGLTVWLGALAAGVAFSAVHRRWSAVATFGLVLVMSLTAVGFVYAAHPERFADVWEQVASGELPRL</sequence>
<reference evidence="2 3" key="1">
    <citation type="submission" date="2021-01" db="EMBL/GenBank/DDBJ databases">
        <title>Whole genome shotgun sequence of Catellatospora chokoriensis NBRC 107358.</title>
        <authorList>
            <person name="Komaki H."/>
            <person name="Tamura T."/>
        </authorList>
    </citation>
    <scope>NUCLEOTIDE SEQUENCE [LARGE SCALE GENOMIC DNA]</scope>
    <source>
        <strain evidence="2 3">NBRC 107358</strain>
    </source>
</reference>
<keyword evidence="3" id="KW-1185">Reference proteome</keyword>
<dbReference type="EMBL" id="BONG01000113">
    <property type="protein sequence ID" value="GIF94719.1"/>
    <property type="molecule type" value="Genomic_DNA"/>
</dbReference>
<feature type="transmembrane region" description="Helical" evidence="1">
    <location>
        <begin position="72"/>
        <end position="92"/>
    </location>
</feature>
<evidence type="ECO:0000313" key="3">
    <source>
        <dbReference type="Proteomes" id="UP000619293"/>
    </source>
</evidence>
<evidence type="ECO:0000313" key="2">
    <source>
        <dbReference type="EMBL" id="GIF94719.1"/>
    </source>
</evidence>
<name>A0A8J3KGN4_9ACTN</name>
<protein>
    <submittedName>
        <fullName evidence="2">Uncharacterized protein</fullName>
    </submittedName>
</protein>
<keyword evidence="1" id="KW-1133">Transmembrane helix</keyword>
<comment type="caution">
    <text evidence="2">The sequence shown here is derived from an EMBL/GenBank/DDBJ whole genome shotgun (WGS) entry which is preliminary data.</text>
</comment>
<dbReference type="AlphaFoldDB" id="A0A8J3KGN4"/>
<keyword evidence="1" id="KW-0472">Membrane</keyword>
<feature type="transmembrane region" description="Helical" evidence="1">
    <location>
        <begin position="42"/>
        <end position="65"/>
    </location>
</feature>
<accession>A0A8J3KGN4</accession>
<gene>
    <name evidence="2" type="ORF">Cch02nite_81630</name>
</gene>